<dbReference type="SUPFAM" id="SSF55729">
    <property type="entry name" value="Acyl-CoA N-acyltransferases (Nat)"/>
    <property type="match status" value="1"/>
</dbReference>
<organism evidence="2">
    <name type="scientific">viral metagenome</name>
    <dbReference type="NCBI Taxonomy" id="1070528"/>
    <lineage>
        <taxon>unclassified sequences</taxon>
        <taxon>metagenomes</taxon>
        <taxon>organismal metagenomes</taxon>
    </lineage>
</organism>
<accession>A0A6C0DCJ0</accession>
<dbReference type="InterPro" id="IPR016181">
    <property type="entry name" value="Acyl_CoA_acyltransferase"/>
</dbReference>
<proteinExistence type="predicted"/>
<dbReference type="AlphaFoldDB" id="A0A6C0DCJ0"/>
<dbReference type="InterPro" id="IPR000182">
    <property type="entry name" value="GNAT_dom"/>
</dbReference>
<dbReference type="PANTHER" id="PTHR13355:SF11">
    <property type="entry name" value="GLUCOSAMINE 6-PHOSPHATE N-ACETYLTRANSFERASE"/>
    <property type="match status" value="1"/>
</dbReference>
<dbReference type="Gene3D" id="3.40.630.30">
    <property type="match status" value="1"/>
</dbReference>
<dbReference type="Pfam" id="PF00583">
    <property type="entry name" value="Acetyltransf_1"/>
    <property type="match status" value="1"/>
</dbReference>
<reference evidence="2" key="1">
    <citation type="journal article" date="2020" name="Nature">
        <title>Giant virus diversity and host interactions through global metagenomics.</title>
        <authorList>
            <person name="Schulz F."/>
            <person name="Roux S."/>
            <person name="Paez-Espino D."/>
            <person name="Jungbluth S."/>
            <person name="Walsh D.A."/>
            <person name="Denef V.J."/>
            <person name="McMahon K.D."/>
            <person name="Konstantinidis K.T."/>
            <person name="Eloe-Fadrosh E.A."/>
            <person name="Kyrpides N.C."/>
            <person name="Woyke T."/>
        </authorList>
    </citation>
    <scope>NUCLEOTIDE SEQUENCE</scope>
    <source>
        <strain evidence="2">GVMAG-M-3300023174-134</strain>
    </source>
</reference>
<feature type="domain" description="N-acetyltransferase" evidence="1">
    <location>
        <begin position="6"/>
        <end position="157"/>
    </location>
</feature>
<sequence>MHLEYITLYELLQSNIYTIDQIKKSYLLLLSMLTFTPDIENIEFTSVILQISKIGDIVIAYYFDIEKQELIIVGSGTIIYEPKIIHGGKSCGHIEDIVVHKNYRQHGIAKNIIEILVDNGKKHNCYKIILDCNHELEEFYKKIGFDIKGLQMANYFT</sequence>
<dbReference type="PANTHER" id="PTHR13355">
    <property type="entry name" value="GLUCOSAMINE 6-PHOSPHATE N-ACETYLTRANSFERASE"/>
    <property type="match status" value="1"/>
</dbReference>
<dbReference type="GO" id="GO:0004343">
    <property type="term" value="F:glucosamine 6-phosphate N-acetyltransferase activity"/>
    <property type="evidence" value="ECO:0007669"/>
    <property type="project" value="TreeGrafter"/>
</dbReference>
<evidence type="ECO:0000313" key="2">
    <source>
        <dbReference type="EMBL" id="QHT13884.1"/>
    </source>
</evidence>
<evidence type="ECO:0000259" key="1">
    <source>
        <dbReference type="PROSITE" id="PS51186"/>
    </source>
</evidence>
<protein>
    <recommendedName>
        <fullName evidence="1">N-acetyltransferase domain-containing protein</fullName>
    </recommendedName>
</protein>
<name>A0A6C0DCJ0_9ZZZZ</name>
<dbReference type="CDD" id="cd04301">
    <property type="entry name" value="NAT_SF"/>
    <property type="match status" value="1"/>
</dbReference>
<dbReference type="PROSITE" id="PS51186">
    <property type="entry name" value="GNAT"/>
    <property type="match status" value="1"/>
</dbReference>
<dbReference type="InterPro" id="IPR039143">
    <property type="entry name" value="GNPNAT1-like"/>
</dbReference>
<dbReference type="EMBL" id="MN739577">
    <property type="protein sequence ID" value="QHT13884.1"/>
    <property type="molecule type" value="Genomic_DNA"/>
</dbReference>